<dbReference type="BioCyc" id="MSMI420247:GHWZ-697-MONOMER"/>
<dbReference type="InterPro" id="IPR021338">
    <property type="entry name" value="DUF2953"/>
</dbReference>
<dbReference type="AlphaFoldDB" id="A5UL11"/>
<keyword evidence="2" id="KW-1185">Reference proteome</keyword>
<gene>
    <name evidence="1" type="ordered locus">Msm_0684</name>
</gene>
<dbReference type="EnsemblBacteria" id="ABQ86889">
    <property type="protein sequence ID" value="ABQ86889"/>
    <property type="gene ID" value="Msm_0684"/>
</dbReference>
<reference evidence="1 2" key="1">
    <citation type="journal article" date="2007" name="Proc. Natl. Acad. Sci. U.S.A.">
        <title>Genomic and metabolic adaptations of Methanobrevibacter smithii to the human gut.</title>
        <authorList>
            <person name="Samuel B.S."/>
            <person name="Hansen E.E."/>
            <person name="Manchester J.K."/>
            <person name="Coutinho P.M."/>
            <person name="Henrissat B."/>
            <person name="Fulton R."/>
            <person name="Latreille P."/>
            <person name="Kim K."/>
            <person name="Wilson R.K."/>
            <person name="Gordon J.I."/>
        </authorList>
    </citation>
    <scope>NUCLEOTIDE SEQUENCE [LARGE SCALE GENOMIC DNA]</scope>
    <source>
        <strain evidence="2">ATCC 35061 / DSM 861 / OCM 144 / PS</strain>
    </source>
</reference>
<dbReference type="EMBL" id="CP000678">
    <property type="protein sequence ID" value="ABQ86889.1"/>
    <property type="molecule type" value="Genomic_DNA"/>
</dbReference>
<organism evidence="1 2">
    <name type="scientific">Methanobrevibacter smithii (strain ATCC 35061 / DSM 861 / OCM 144 / PS)</name>
    <dbReference type="NCBI Taxonomy" id="420247"/>
    <lineage>
        <taxon>Archaea</taxon>
        <taxon>Methanobacteriati</taxon>
        <taxon>Methanobacteriota</taxon>
        <taxon>Methanomada group</taxon>
        <taxon>Methanobacteria</taxon>
        <taxon>Methanobacteriales</taxon>
        <taxon>Methanobacteriaceae</taxon>
        <taxon>Methanobrevibacter</taxon>
    </lineage>
</organism>
<dbReference type="PATRIC" id="fig|420247.28.peg.681"/>
<dbReference type="STRING" id="420247.Msm_0684"/>
<dbReference type="eggNOG" id="arCOG03505">
    <property type="taxonomic scope" value="Archaea"/>
</dbReference>
<dbReference type="Pfam" id="PF11167">
    <property type="entry name" value="DUF2953"/>
    <property type="match status" value="1"/>
</dbReference>
<evidence type="ECO:0008006" key="3">
    <source>
        <dbReference type="Google" id="ProtNLM"/>
    </source>
</evidence>
<evidence type="ECO:0000313" key="2">
    <source>
        <dbReference type="Proteomes" id="UP000001992"/>
    </source>
</evidence>
<evidence type="ECO:0000313" key="1">
    <source>
        <dbReference type="EMBL" id="ABQ86889.1"/>
    </source>
</evidence>
<dbReference type="Proteomes" id="UP000001992">
    <property type="component" value="Chromosome"/>
</dbReference>
<sequence>MILLIIILILIIFLYMGLRISLSFEKTGSKLSAIIKINIFKKITVYNSSKEKETSKDEDNEKESKNLMKPLKNALPYISDFLKKTVKSLKVSKLENHLKFGLASYADTAQYIGYIWAVNGFIKTLYPVSKVSAEPVFGDPVIDFKGCLDVDINLLKLILPVVNLISKKEIRILIKTFRGDKNEK</sequence>
<dbReference type="KEGG" id="msi:Msm_0684"/>
<protein>
    <recommendedName>
        <fullName evidence="3">DUF2953 domain-containing protein</fullName>
    </recommendedName>
</protein>
<dbReference type="HOGENOM" id="CLU_1574986_0_0_2"/>
<name>A5UL11_METS3</name>
<accession>A5UL11</accession>
<proteinExistence type="predicted"/>